<dbReference type="Pfam" id="PF07992">
    <property type="entry name" value="Pyr_redox_2"/>
    <property type="match status" value="1"/>
</dbReference>
<dbReference type="InterPro" id="IPR016156">
    <property type="entry name" value="FAD/NAD-linked_Rdtase_dimer_sf"/>
</dbReference>
<reference evidence="8" key="1">
    <citation type="submission" date="2022-07" db="EMBL/GenBank/DDBJ databases">
        <authorList>
            <person name="Kouya T."/>
            <person name="Ishiyama Y."/>
        </authorList>
    </citation>
    <scope>NUCLEOTIDE SEQUENCE</scope>
    <source>
        <strain evidence="8">WR16-4</strain>
    </source>
</reference>
<dbReference type="EMBL" id="BRPL01000002">
    <property type="protein sequence ID" value="GLB46433.1"/>
    <property type="molecule type" value="Genomic_DNA"/>
</dbReference>
<sequence length="445" mass="49579">MQTKYDYDVLYIGSGHAVDGVIALAKKGLKVAVVEGDRYGGTCPNWGCNAKIALDEPIKLTKEQKRMKEIVNGNLSINWSQNMKHKHELIDGFSGKQKNEKQAAGIDTIDGWATFVDPHTISVNNKKYSSDKIVIATGQHPNIINLPGNEYAHDSRDFLALDELPKSIAIIGAGYIALEFATIASEAGAKVTILMHRDKVLRQFYQPYVLSVVDELKHDGVSFIKNANVASYSQNDSGYQVHYGNRKILNVDWILDAAGRVPNIKNLNLGKAGVDYDRKGIKVNDHLQSSQANIYASGDVADTGEPKLTPAATFESKYLTKLLSGQKKDAIQFPPIPSTVFTSPRIAQVGVTVDQAKQNPEKYIIKSKNIKDDWYRQVDKEEIAKYTLIFNRQDQLVGAAEVSDHAEDVIDYLYPAIALKLDREKIEYLEPFIFPSIAHDAWKRL</sequence>
<dbReference type="PANTHER" id="PTHR43014">
    <property type="entry name" value="MERCURIC REDUCTASE"/>
    <property type="match status" value="1"/>
</dbReference>
<evidence type="ECO:0000313" key="8">
    <source>
        <dbReference type="EMBL" id="GLB46433.1"/>
    </source>
</evidence>
<organism evidence="8 9">
    <name type="scientific">Philodulcilactobacillus myokoensis</name>
    <dbReference type="NCBI Taxonomy" id="2929573"/>
    <lineage>
        <taxon>Bacteria</taxon>
        <taxon>Bacillati</taxon>
        <taxon>Bacillota</taxon>
        <taxon>Bacilli</taxon>
        <taxon>Lactobacillales</taxon>
        <taxon>Lactobacillaceae</taxon>
        <taxon>Philodulcilactobacillus</taxon>
    </lineage>
</organism>
<dbReference type="Pfam" id="PF02852">
    <property type="entry name" value="Pyr_redox_dim"/>
    <property type="match status" value="1"/>
</dbReference>
<reference evidence="8" key="2">
    <citation type="journal article" date="2023" name="PLoS ONE">
        <title>Philodulcilactobacillus myokoensis gen. nov., sp. nov., a fructophilic, acidophilic, and agar-phobic lactic acid bacterium isolated from fermented vegetable extracts.</title>
        <authorList>
            <person name="Kouya T."/>
            <person name="Ishiyama Y."/>
            <person name="Ohashi S."/>
            <person name="Kumakubo R."/>
            <person name="Yamazaki T."/>
            <person name="Otaki T."/>
        </authorList>
    </citation>
    <scope>NUCLEOTIDE SEQUENCE</scope>
    <source>
        <strain evidence="8">WR16-4</strain>
    </source>
</reference>
<keyword evidence="4" id="KW-0520">NAD</keyword>
<evidence type="ECO:0000256" key="1">
    <source>
        <dbReference type="ARBA" id="ARBA00007532"/>
    </source>
</evidence>
<protein>
    <submittedName>
        <fullName evidence="8">Glutathione reductase</fullName>
    </submittedName>
</protein>
<dbReference type="SUPFAM" id="SSF51905">
    <property type="entry name" value="FAD/NAD(P)-binding domain"/>
    <property type="match status" value="1"/>
</dbReference>
<proteinExistence type="inferred from homology"/>
<keyword evidence="2" id="KW-0285">Flavoprotein</keyword>
<feature type="binding site" evidence="4">
    <location>
        <position position="299"/>
    </location>
    <ligand>
        <name>FAD</name>
        <dbReference type="ChEBI" id="CHEBI:57692"/>
    </ligand>
</feature>
<dbReference type="GO" id="GO:0000166">
    <property type="term" value="F:nucleotide binding"/>
    <property type="evidence" value="ECO:0007669"/>
    <property type="project" value="UniProtKB-KW"/>
</dbReference>
<accession>A0A9W6ESK8</accession>
<evidence type="ECO:0000256" key="5">
    <source>
        <dbReference type="PIRSR" id="PIRSR000350-4"/>
    </source>
</evidence>
<feature type="binding site" evidence="4">
    <location>
        <position position="259"/>
    </location>
    <ligand>
        <name>NAD(+)</name>
        <dbReference type="ChEBI" id="CHEBI:57540"/>
    </ligand>
</feature>
<dbReference type="Gene3D" id="3.50.50.60">
    <property type="entry name" value="FAD/NAD(P)-binding domain"/>
    <property type="match status" value="1"/>
</dbReference>
<keyword evidence="4" id="KW-0547">Nucleotide-binding</keyword>
<dbReference type="AlphaFoldDB" id="A0A9W6ESK8"/>
<evidence type="ECO:0000259" key="7">
    <source>
        <dbReference type="Pfam" id="PF07992"/>
    </source>
</evidence>
<dbReference type="InterPro" id="IPR004099">
    <property type="entry name" value="Pyr_nucl-diS_OxRdtase_dimer"/>
</dbReference>
<dbReference type="PANTHER" id="PTHR43014:SF5">
    <property type="entry name" value="GLUTATHIONE REDUCTASE (NADPH)"/>
    <property type="match status" value="1"/>
</dbReference>
<dbReference type="GO" id="GO:0016491">
    <property type="term" value="F:oxidoreductase activity"/>
    <property type="evidence" value="ECO:0007669"/>
    <property type="project" value="InterPro"/>
</dbReference>
<feature type="domain" description="Pyridine nucleotide-disulphide oxidoreductase dimerisation" evidence="6">
    <location>
        <begin position="336"/>
        <end position="437"/>
    </location>
</feature>
<evidence type="ECO:0000256" key="2">
    <source>
        <dbReference type="ARBA" id="ARBA00022630"/>
    </source>
</evidence>
<gene>
    <name evidence="8" type="primary">gshR4_2</name>
    <name evidence="8" type="ORF">WR164_04120</name>
</gene>
<keyword evidence="9" id="KW-1185">Reference proteome</keyword>
<name>A0A9W6ESK8_9LACO</name>
<evidence type="ECO:0000256" key="3">
    <source>
        <dbReference type="ARBA" id="ARBA00022827"/>
    </source>
</evidence>
<comment type="similarity">
    <text evidence="1">Belongs to the class-I pyridine nucleotide-disulfide oxidoreductase family.</text>
</comment>
<dbReference type="SUPFAM" id="SSF55424">
    <property type="entry name" value="FAD/NAD-linked reductases, dimerisation (C-terminal) domain"/>
    <property type="match status" value="1"/>
</dbReference>
<feature type="binding site" evidence="4">
    <location>
        <begin position="172"/>
        <end position="179"/>
    </location>
    <ligand>
        <name>NAD(+)</name>
        <dbReference type="ChEBI" id="CHEBI:57540"/>
    </ligand>
</feature>
<comment type="caution">
    <text evidence="8">The sequence shown here is derived from an EMBL/GenBank/DDBJ whole genome shotgun (WGS) entry which is preliminary data.</text>
</comment>
<evidence type="ECO:0000313" key="9">
    <source>
        <dbReference type="Proteomes" id="UP001144204"/>
    </source>
</evidence>
<dbReference type="PIRSF" id="PIRSF000350">
    <property type="entry name" value="Mercury_reductase_MerA"/>
    <property type="match status" value="1"/>
</dbReference>
<dbReference type="PRINTS" id="PR00368">
    <property type="entry name" value="FADPNR"/>
</dbReference>
<feature type="disulfide bond" description="Redox-active" evidence="5">
    <location>
        <begin position="43"/>
        <end position="48"/>
    </location>
</feature>
<dbReference type="RefSeq" id="WP_286135893.1">
    <property type="nucleotide sequence ID" value="NZ_BRPL01000002.1"/>
</dbReference>
<dbReference type="PRINTS" id="PR00411">
    <property type="entry name" value="PNDRDTASEI"/>
</dbReference>
<comment type="cofactor">
    <cofactor evidence="4">
        <name>FAD</name>
        <dbReference type="ChEBI" id="CHEBI:57692"/>
    </cofactor>
    <text evidence="4">Binds 1 FAD per subunit.</text>
</comment>
<dbReference type="InterPro" id="IPR023753">
    <property type="entry name" value="FAD/NAD-binding_dom"/>
</dbReference>
<evidence type="ECO:0000256" key="4">
    <source>
        <dbReference type="PIRSR" id="PIRSR000350-3"/>
    </source>
</evidence>
<dbReference type="Proteomes" id="UP001144204">
    <property type="component" value="Unassembled WGS sequence"/>
</dbReference>
<feature type="domain" description="FAD/NAD(P)-binding" evidence="7">
    <location>
        <begin position="7"/>
        <end position="313"/>
    </location>
</feature>
<evidence type="ECO:0000259" key="6">
    <source>
        <dbReference type="Pfam" id="PF02852"/>
    </source>
</evidence>
<dbReference type="InterPro" id="IPR036188">
    <property type="entry name" value="FAD/NAD-bd_sf"/>
</dbReference>
<keyword evidence="3 4" id="KW-0274">FAD</keyword>
<dbReference type="InterPro" id="IPR001100">
    <property type="entry name" value="Pyr_nuc-diS_OxRdtase"/>
</dbReference>